<comment type="cofactor">
    <cofactor evidence="1">
        <name>Zn(2+)</name>
        <dbReference type="ChEBI" id="CHEBI:29105"/>
    </cofactor>
</comment>
<dbReference type="STRING" id="1354746.A0A0B2ULS9"/>
<gene>
    <name evidence="6" type="ORF">M896_041480</name>
</gene>
<dbReference type="VEuPathDB" id="MicrosporidiaDB:M896_041480"/>
<keyword evidence="7" id="KW-1185">Reference proteome</keyword>
<evidence type="ECO:0000256" key="3">
    <source>
        <dbReference type="ARBA" id="ARBA00022833"/>
    </source>
</evidence>
<dbReference type="GO" id="GO:0005840">
    <property type="term" value="C:ribosome"/>
    <property type="evidence" value="ECO:0007669"/>
    <property type="project" value="UniProtKB-KW"/>
</dbReference>
<dbReference type="GeneID" id="26261586"/>
<dbReference type="AlphaFoldDB" id="A0A0B2ULS9"/>
<dbReference type="Proteomes" id="UP000031056">
    <property type="component" value="Unassembled WGS sequence"/>
</dbReference>
<keyword evidence="5" id="KW-0687">Ribonucleoprotein</keyword>
<proteinExistence type="inferred from homology"/>
<dbReference type="EMBL" id="JOKQ01000004">
    <property type="protein sequence ID" value="KHN69950.1"/>
    <property type="molecule type" value="Genomic_DNA"/>
</dbReference>
<dbReference type="FunCoup" id="A0A0B2ULS9">
    <property type="interactions" value="139"/>
</dbReference>
<name>A0A0B2ULS9_9MICR</name>
<dbReference type="GO" id="GO:0003735">
    <property type="term" value="F:structural constituent of ribosome"/>
    <property type="evidence" value="ECO:0007669"/>
    <property type="project" value="InterPro"/>
</dbReference>
<dbReference type="InParanoid" id="A0A0B2ULS9"/>
<evidence type="ECO:0000256" key="2">
    <source>
        <dbReference type="ARBA" id="ARBA00010919"/>
    </source>
</evidence>
<protein>
    <submittedName>
        <fullName evidence="6">Ribosomal protein S27</fullName>
    </submittedName>
</protein>
<evidence type="ECO:0000256" key="4">
    <source>
        <dbReference type="ARBA" id="ARBA00022980"/>
    </source>
</evidence>
<reference evidence="6 7" key="1">
    <citation type="journal article" date="2014" name="MBio">
        <title>The Ordospora colligata genome; evolution of extreme reduction in microsporidia and host-to-parasite horizontal gene transfer.</title>
        <authorList>
            <person name="Pombert J.-F."/>
            <person name="Haag K.L."/>
            <person name="Beidas S."/>
            <person name="Ebert D."/>
            <person name="Keeling P.J."/>
        </authorList>
    </citation>
    <scope>NUCLEOTIDE SEQUENCE [LARGE SCALE GENOMIC DNA]</scope>
    <source>
        <strain evidence="6 7">OC4</strain>
    </source>
</reference>
<dbReference type="HOGENOM" id="CLU_130128_3_1_1"/>
<dbReference type="Pfam" id="PF01667">
    <property type="entry name" value="Ribosomal_S27e"/>
    <property type="match status" value="1"/>
</dbReference>
<evidence type="ECO:0000256" key="5">
    <source>
        <dbReference type="ARBA" id="ARBA00023274"/>
    </source>
</evidence>
<keyword evidence="3" id="KW-0862">Zinc</keyword>
<evidence type="ECO:0000313" key="6">
    <source>
        <dbReference type="EMBL" id="KHN69950.1"/>
    </source>
</evidence>
<dbReference type="RefSeq" id="XP_014563992.1">
    <property type="nucleotide sequence ID" value="XM_014708506.1"/>
</dbReference>
<dbReference type="SUPFAM" id="SSF57829">
    <property type="entry name" value="Zn-binding ribosomal proteins"/>
    <property type="match status" value="1"/>
</dbReference>
<dbReference type="InterPro" id="IPR011332">
    <property type="entry name" value="Ribosomal_zn-bd"/>
</dbReference>
<dbReference type="InterPro" id="IPR023407">
    <property type="entry name" value="Ribosomal_eS27_Zn-bd_dom_sf"/>
</dbReference>
<sequence length="85" mass="9503">MASDLRFPEKEQVMYTHKKDRLYREGNGFFMLVRCGGCRNTTHCYSHSQMNISCGKCNDIILTSSGGLATVSAGCEFKKVARNSD</sequence>
<organism evidence="6 7">
    <name type="scientific">Ordospora colligata OC4</name>
    <dbReference type="NCBI Taxonomy" id="1354746"/>
    <lineage>
        <taxon>Eukaryota</taxon>
        <taxon>Fungi</taxon>
        <taxon>Fungi incertae sedis</taxon>
        <taxon>Microsporidia</taxon>
        <taxon>Ordosporidae</taxon>
        <taxon>Ordospora</taxon>
    </lineage>
</organism>
<dbReference type="PANTHER" id="PTHR11594">
    <property type="entry name" value="40S RIBOSOMAL PROTEIN S27"/>
    <property type="match status" value="1"/>
</dbReference>
<comment type="caution">
    <text evidence="6">The sequence shown here is derived from an EMBL/GenBank/DDBJ whole genome shotgun (WGS) entry which is preliminary data.</text>
</comment>
<dbReference type="GO" id="GO:0006412">
    <property type="term" value="P:translation"/>
    <property type="evidence" value="ECO:0007669"/>
    <property type="project" value="InterPro"/>
</dbReference>
<dbReference type="OrthoDB" id="5567124at2759"/>
<dbReference type="InterPro" id="IPR000592">
    <property type="entry name" value="Ribosomal_eS27"/>
</dbReference>
<comment type="similarity">
    <text evidence="2">Belongs to the eukaryotic ribosomal protein eS27 family.</text>
</comment>
<evidence type="ECO:0000256" key="1">
    <source>
        <dbReference type="ARBA" id="ARBA00001947"/>
    </source>
</evidence>
<evidence type="ECO:0000313" key="7">
    <source>
        <dbReference type="Proteomes" id="UP000031056"/>
    </source>
</evidence>
<keyword evidence="4 6" id="KW-0689">Ribosomal protein</keyword>
<dbReference type="GO" id="GO:1990904">
    <property type="term" value="C:ribonucleoprotein complex"/>
    <property type="evidence" value="ECO:0007669"/>
    <property type="project" value="UniProtKB-KW"/>
</dbReference>
<dbReference type="Gene3D" id="2.20.25.100">
    <property type="entry name" value="Zn-binding ribosomal proteins"/>
    <property type="match status" value="1"/>
</dbReference>
<accession>A0A0B2ULS9</accession>